<evidence type="ECO:0000313" key="6">
    <source>
        <dbReference type="EMBL" id="SMX54788.1"/>
    </source>
</evidence>
<dbReference type="SUPFAM" id="SSF53474">
    <property type="entry name" value="alpha/beta-Hydrolases"/>
    <property type="match status" value="1"/>
</dbReference>
<comment type="catalytic activity">
    <reaction evidence="1">
        <text>Hydrolyzes glycerol monoesters of long-chain fatty acids.</text>
        <dbReference type="EC" id="3.1.1.23"/>
    </reaction>
</comment>
<keyword evidence="7" id="KW-1185">Reference proteome</keyword>
<dbReference type="Pfam" id="PF12146">
    <property type="entry name" value="Hydrolase_4"/>
    <property type="match status" value="1"/>
</dbReference>
<organism evidence="6 7">
    <name type="scientific">Candidatus Brevifilum fermentans</name>
    <dbReference type="NCBI Taxonomy" id="1986204"/>
    <lineage>
        <taxon>Bacteria</taxon>
        <taxon>Bacillati</taxon>
        <taxon>Chloroflexota</taxon>
        <taxon>Anaerolineae</taxon>
        <taxon>Anaerolineales</taxon>
        <taxon>Anaerolineaceae</taxon>
        <taxon>Candidatus Brevifilum</taxon>
    </lineage>
</organism>
<dbReference type="OrthoDB" id="9806902at2"/>
<dbReference type="InterPro" id="IPR000073">
    <property type="entry name" value="AB_hydrolase_1"/>
</dbReference>
<comment type="similarity">
    <text evidence="2">Belongs to the AB hydrolase superfamily.</text>
</comment>
<evidence type="ECO:0000313" key="7">
    <source>
        <dbReference type="Proteomes" id="UP000195514"/>
    </source>
</evidence>
<dbReference type="EC" id="3.1.1.23" evidence="3"/>
<dbReference type="PRINTS" id="PR00111">
    <property type="entry name" value="ABHYDROLASE"/>
</dbReference>
<keyword evidence="6" id="KW-0378">Hydrolase</keyword>
<dbReference type="InterPro" id="IPR051044">
    <property type="entry name" value="MAG_DAG_Lipase"/>
</dbReference>
<dbReference type="AlphaFoldDB" id="A0A1Y6K7D3"/>
<proteinExistence type="inferred from homology"/>
<evidence type="ECO:0000259" key="5">
    <source>
        <dbReference type="Pfam" id="PF12146"/>
    </source>
</evidence>
<gene>
    <name evidence="6" type="ORF">CFX1CAM_1723</name>
</gene>
<dbReference type="Proteomes" id="UP000195514">
    <property type="component" value="Chromosome I"/>
</dbReference>
<evidence type="ECO:0000256" key="1">
    <source>
        <dbReference type="ARBA" id="ARBA00001613"/>
    </source>
</evidence>
<dbReference type="InterPro" id="IPR022742">
    <property type="entry name" value="Hydrolase_4"/>
</dbReference>
<dbReference type="InterPro" id="IPR029058">
    <property type="entry name" value="AB_hydrolase_fold"/>
</dbReference>
<evidence type="ECO:0000256" key="4">
    <source>
        <dbReference type="ARBA" id="ARBA00071261"/>
    </source>
</evidence>
<name>A0A1Y6K7D3_9CHLR</name>
<dbReference type="PANTHER" id="PTHR11614">
    <property type="entry name" value="PHOSPHOLIPASE-RELATED"/>
    <property type="match status" value="1"/>
</dbReference>
<dbReference type="GO" id="GO:0047372">
    <property type="term" value="F:monoacylglycerol lipase activity"/>
    <property type="evidence" value="ECO:0007669"/>
    <property type="project" value="UniProtKB-EC"/>
</dbReference>
<dbReference type="Gene3D" id="3.40.50.1820">
    <property type="entry name" value="alpha/beta hydrolase"/>
    <property type="match status" value="1"/>
</dbReference>
<evidence type="ECO:0000256" key="3">
    <source>
        <dbReference type="ARBA" id="ARBA00013254"/>
    </source>
</evidence>
<dbReference type="RefSeq" id="WP_087862603.1">
    <property type="nucleotide sequence ID" value="NZ_LT859958.1"/>
</dbReference>
<sequence>MNHFEGTFKGVRDLSIYHQAWIPEHEIKAAILVVHGLGEHSGRYMNVVNHLVPQGYAIYGFDLPGHGKSEGVREFVKEFADYTHTVTAVFNIVKEKQPDKPVFLLGHSMGGLISSYYLLDHSEDFRGAVISAPSVLVPDFVTGFTVFAGKLLSILAPKMGLIELDPNGVSRDPEVVQAYVNDPLVFHGKTTARLSAETLQAMMRVSEEVSRITVPLIILHGLADTLVNPNASQMLYDRASSEDKTIKLYDALYHEVFNEPEHEQVLGEVSAWLEAHL</sequence>
<reference evidence="7" key="1">
    <citation type="submission" date="2017-05" db="EMBL/GenBank/DDBJ databases">
        <authorList>
            <person name="Kirkegaard R."/>
            <person name="Mcilroy J S."/>
        </authorList>
    </citation>
    <scope>NUCLEOTIDE SEQUENCE [LARGE SCALE GENOMIC DNA]</scope>
</reference>
<feature type="domain" description="Serine aminopeptidase S33" evidence="5">
    <location>
        <begin position="26"/>
        <end position="261"/>
    </location>
</feature>
<protein>
    <recommendedName>
        <fullName evidence="4">Monoacylglycerol lipase</fullName>
        <ecNumber evidence="3">3.1.1.23</ecNumber>
    </recommendedName>
</protein>
<dbReference type="EMBL" id="LT859958">
    <property type="protein sequence ID" value="SMX54788.1"/>
    <property type="molecule type" value="Genomic_DNA"/>
</dbReference>
<dbReference type="KEGG" id="abat:CFX1CAM_1723"/>
<evidence type="ECO:0000256" key="2">
    <source>
        <dbReference type="ARBA" id="ARBA00008645"/>
    </source>
</evidence>
<dbReference type="FunFam" id="3.40.50.1820:FF:000117">
    <property type="entry name" value="Monoglyceride lipase, putative"/>
    <property type="match status" value="1"/>
</dbReference>
<accession>A0A1Y6K7D3</accession>